<sequence length="93" mass="10578">MARKGKLGGDVPSKWPVKMYQELVKRSGRWWDSTTEDTKRGCEVHVAIQELDTAICKTKRLPDRPGAKALVFTSRGETYAEELPAWKPRAKAY</sequence>
<dbReference type="Proteomes" id="UP000735302">
    <property type="component" value="Unassembled WGS sequence"/>
</dbReference>
<keyword evidence="2" id="KW-1185">Reference proteome</keyword>
<proteinExistence type="predicted"/>
<organism evidence="1 2">
    <name type="scientific">Plakobranchus ocellatus</name>
    <dbReference type="NCBI Taxonomy" id="259542"/>
    <lineage>
        <taxon>Eukaryota</taxon>
        <taxon>Metazoa</taxon>
        <taxon>Spiralia</taxon>
        <taxon>Lophotrochozoa</taxon>
        <taxon>Mollusca</taxon>
        <taxon>Gastropoda</taxon>
        <taxon>Heterobranchia</taxon>
        <taxon>Euthyneura</taxon>
        <taxon>Panpulmonata</taxon>
        <taxon>Sacoglossa</taxon>
        <taxon>Placobranchoidea</taxon>
        <taxon>Plakobranchidae</taxon>
        <taxon>Plakobranchus</taxon>
    </lineage>
</organism>
<evidence type="ECO:0000313" key="2">
    <source>
        <dbReference type="Proteomes" id="UP000735302"/>
    </source>
</evidence>
<protein>
    <submittedName>
        <fullName evidence="1">Uncharacterized protein</fullName>
    </submittedName>
</protein>
<comment type="caution">
    <text evidence="1">The sequence shown here is derived from an EMBL/GenBank/DDBJ whole genome shotgun (WGS) entry which is preliminary data.</text>
</comment>
<gene>
    <name evidence="1" type="ORF">PoB_007492500</name>
</gene>
<dbReference type="AlphaFoldDB" id="A0AAV4DWJ0"/>
<evidence type="ECO:0000313" key="1">
    <source>
        <dbReference type="EMBL" id="GFO48420.1"/>
    </source>
</evidence>
<name>A0AAV4DWJ0_9GAST</name>
<reference evidence="1 2" key="1">
    <citation type="journal article" date="2021" name="Elife">
        <title>Chloroplast acquisition without the gene transfer in kleptoplastic sea slugs, Plakobranchus ocellatus.</title>
        <authorList>
            <person name="Maeda T."/>
            <person name="Takahashi S."/>
            <person name="Yoshida T."/>
            <person name="Shimamura S."/>
            <person name="Takaki Y."/>
            <person name="Nagai Y."/>
            <person name="Toyoda A."/>
            <person name="Suzuki Y."/>
            <person name="Arimoto A."/>
            <person name="Ishii H."/>
            <person name="Satoh N."/>
            <person name="Nishiyama T."/>
            <person name="Hasebe M."/>
            <person name="Maruyama T."/>
            <person name="Minagawa J."/>
            <person name="Obokata J."/>
            <person name="Shigenobu S."/>
        </authorList>
    </citation>
    <scope>NUCLEOTIDE SEQUENCE [LARGE SCALE GENOMIC DNA]</scope>
</reference>
<dbReference type="EMBL" id="BLXT01008389">
    <property type="protein sequence ID" value="GFO48420.1"/>
    <property type="molecule type" value="Genomic_DNA"/>
</dbReference>
<accession>A0AAV4DWJ0</accession>